<keyword evidence="1" id="KW-0732">Signal</keyword>
<proteinExistence type="predicted"/>
<protein>
    <submittedName>
        <fullName evidence="2">Uncharacterized protein</fullName>
    </submittedName>
</protein>
<dbReference type="EMBL" id="LNCU01000123">
    <property type="protein sequence ID" value="KWV45587.1"/>
    <property type="molecule type" value="Genomic_DNA"/>
</dbReference>
<feature type="signal peptide" evidence="1">
    <location>
        <begin position="1"/>
        <end position="22"/>
    </location>
</feature>
<keyword evidence="3" id="KW-1185">Reference proteome</keyword>
<name>A0A120FH97_9BRAD</name>
<gene>
    <name evidence="2" type="ORF">AS156_23590</name>
</gene>
<evidence type="ECO:0000313" key="2">
    <source>
        <dbReference type="EMBL" id="KWV45587.1"/>
    </source>
</evidence>
<comment type="caution">
    <text evidence="2">The sequence shown here is derived from an EMBL/GenBank/DDBJ whole genome shotgun (WGS) entry which is preliminary data.</text>
</comment>
<evidence type="ECO:0000256" key="1">
    <source>
        <dbReference type="SAM" id="SignalP"/>
    </source>
</evidence>
<accession>A0A120FH97</accession>
<reference evidence="2 3" key="1">
    <citation type="submission" date="2015-11" db="EMBL/GenBank/DDBJ databases">
        <title>Draft Genome Sequence of the Strain BR 10303 (Bradyrhizobium sp.) isolated from nodules of Centrolobium paraense.</title>
        <authorList>
            <person name="Zelli J.E."/>
            <person name="Simoes-Araujo J.L."/>
            <person name="Barauna A.C."/>
            <person name="Silva K."/>
        </authorList>
    </citation>
    <scope>NUCLEOTIDE SEQUENCE [LARGE SCALE GENOMIC DNA]</scope>
    <source>
        <strain evidence="2 3">BR 10303</strain>
    </source>
</reference>
<dbReference type="AlphaFoldDB" id="A0A120FH97"/>
<organism evidence="2 3">
    <name type="scientific">Bradyrhizobium macuxiense</name>
    <dbReference type="NCBI Taxonomy" id="1755647"/>
    <lineage>
        <taxon>Bacteria</taxon>
        <taxon>Pseudomonadati</taxon>
        <taxon>Pseudomonadota</taxon>
        <taxon>Alphaproteobacteria</taxon>
        <taxon>Hyphomicrobiales</taxon>
        <taxon>Nitrobacteraceae</taxon>
        <taxon>Bradyrhizobium</taxon>
    </lineage>
</organism>
<evidence type="ECO:0000313" key="3">
    <source>
        <dbReference type="Proteomes" id="UP000057737"/>
    </source>
</evidence>
<sequence>MPIVRYSLVPASALLASLFVYDACFGHVNDPTSPAGVIALRWPETDAFRLTVNADHAVPAAMTPAARVRETFAMFLPGDYRRMHDTTRSPAAAVGRQG</sequence>
<feature type="chain" id="PRO_5007165318" evidence="1">
    <location>
        <begin position="23"/>
        <end position="98"/>
    </location>
</feature>
<dbReference type="Proteomes" id="UP000057737">
    <property type="component" value="Unassembled WGS sequence"/>
</dbReference>